<dbReference type="Pfam" id="PF21045">
    <property type="entry name" value="INT10"/>
    <property type="match status" value="2"/>
</dbReference>
<gene>
    <name evidence="5" type="ORF">LSINAPIS_LOCUS477</name>
</gene>
<comment type="subcellular location">
    <subcellularLocation>
        <location evidence="1">Nucleus</location>
    </subcellularLocation>
</comment>
<keyword evidence="4" id="KW-0539">Nucleus</keyword>
<dbReference type="Proteomes" id="UP000324832">
    <property type="component" value="Unassembled WGS sequence"/>
</dbReference>
<name>A0A5E4PNR6_9NEOP</name>
<comment type="similarity">
    <text evidence="2">Belongs to the Integrator subunit 10 family.</text>
</comment>
<evidence type="ECO:0000256" key="2">
    <source>
        <dbReference type="ARBA" id="ARBA00010391"/>
    </source>
</evidence>
<dbReference type="PANTHER" id="PTHR16055">
    <property type="entry name" value="INTEGRATOR COMPLEX SUBUNIT 10"/>
    <property type="match status" value="1"/>
</dbReference>
<dbReference type="InterPro" id="IPR026164">
    <property type="entry name" value="Int_cplx_su10"/>
</dbReference>
<keyword evidence="6" id="KW-1185">Reference proteome</keyword>
<sequence length="588" mass="67342">MPAIEFFGNENDEDYIISRAKDAQKYNIYSAKAWMLTAKTLFPTNFKIQFEAYLMEKQSGNVKEAAECFSSLITSSQNISELLPEISAIANALKSNEVSFLSQMFDNILPDIQLTILKTSVEHSDDTMEHCRLLVLLLKKFPQLGVDSLVKTLINAEKFFCDNRYARLLVVETLPLLSSIESPRLLQKLLIKAIDYYNSYVYDDTQQDITDPWQRLYAVLDLLGKQLGWEPYLQNYSNSLNKETYFQKLLVLRNIEDCRQLLYCGTVFFLRSLYEHRNLKGNHNILVESLSDPDLPNSKRRKGEIEVTGVSAYQFQSAASCWELLHSTDVISREFLKLKSQLQTKPWTEGFTEELSLYRGNYDEAMPPNSLNNLATNVVRVSINYFKKNHSACVENILTALSQLPVLEGALEADLIVGGKIRHLHFLPMTKVAIMHYFCTLLIRVLLNTGNTTDLTYGHILVLMQLGWPQEESLFLHILDVIKQKGGFHYHLFSAYIIHIDILEELSYIWNEHGKSIALDILPNSQQHLGQRRIGTRGADKGVKEDFKQAMKVQFEKKNELSYCQLLQIPDDKIVPSRLKANVVTGAE</sequence>
<dbReference type="EMBL" id="FZQP02000015">
    <property type="protein sequence ID" value="VVC86701.1"/>
    <property type="molecule type" value="Genomic_DNA"/>
</dbReference>
<accession>A0A5E4PNR6</accession>
<evidence type="ECO:0000256" key="4">
    <source>
        <dbReference type="ARBA" id="ARBA00023242"/>
    </source>
</evidence>
<dbReference type="PANTHER" id="PTHR16055:SF2">
    <property type="entry name" value="INTEGRATOR COMPLEX SUBUNIT 10"/>
    <property type="match status" value="1"/>
</dbReference>
<organism evidence="5 6">
    <name type="scientific">Leptidea sinapis</name>
    <dbReference type="NCBI Taxonomy" id="189913"/>
    <lineage>
        <taxon>Eukaryota</taxon>
        <taxon>Metazoa</taxon>
        <taxon>Ecdysozoa</taxon>
        <taxon>Arthropoda</taxon>
        <taxon>Hexapoda</taxon>
        <taxon>Insecta</taxon>
        <taxon>Pterygota</taxon>
        <taxon>Neoptera</taxon>
        <taxon>Endopterygota</taxon>
        <taxon>Lepidoptera</taxon>
        <taxon>Glossata</taxon>
        <taxon>Ditrysia</taxon>
        <taxon>Papilionoidea</taxon>
        <taxon>Pieridae</taxon>
        <taxon>Dismorphiinae</taxon>
        <taxon>Leptidea</taxon>
    </lineage>
</organism>
<dbReference type="GO" id="GO:0016180">
    <property type="term" value="P:snRNA processing"/>
    <property type="evidence" value="ECO:0007669"/>
    <property type="project" value="InterPro"/>
</dbReference>
<evidence type="ECO:0000256" key="1">
    <source>
        <dbReference type="ARBA" id="ARBA00004123"/>
    </source>
</evidence>
<dbReference type="AlphaFoldDB" id="A0A5E4PNR6"/>
<proteinExistence type="inferred from homology"/>
<protein>
    <recommendedName>
        <fullName evidence="3">Integrator complex subunit 10</fullName>
    </recommendedName>
</protein>
<evidence type="ECO:0000313" key="5">
    <source>
        <dbReference type="EMBL" id="VVC86701.1"/>
    </source>
</evidence>
<evidence type="ECO:0000313" key="6">
    <source>
        <dbReference type="Proteomes" id="UP000324832"/>
    </source>
</evidence>
<evidence type="ECO:0000256" key="3">
    <source>
        <dbReference type="ARBA" id="ARBA00016811"/>
    </source>
</evidence>
<reference evidence="5 6" key="1">
    <citation type="submission" date="2017-07" db="EMBL/GenBank/DDBJ databases">
        <authorList>
            <person name="Talla V."/>
            <person name="Backstrom N."/>
        </authorList>
    </citation>
    <scope>NUCLEOTIDE SEQUENCE [LARGE SCALE GENOMIC DNA]</scope>
</reference>
<dbReference type="GO" id="GO:0032039">
    <property type="term" value="C:integrator complex"/>
    <property type="evidence" value="ECO:0007669"/>
    <property type="project" value="InterPro"/>
</dbReference>